<name>A0A2U1CPV6_9BURK</name>
<evidence type="ECO:0000259" key="4">
    <source>
        <dbReference type="Pfam" id="PF13458"/>
    </source>
</evidence>
<dbReference type="InterPro" id="IPR051010">
    <property type="entry name" value="BCAA_transport"/>
</dbReference>
<comment type="similarity">
    <text evidence="1">Belongs to the leucine-binding protein family.</text>
</comment>
<dbReference type="InterPro" id="IPR028081">
    <property type="entry name" value="Leu-bd"/>
</dbReference>
<dbReference type="PANTHER" id="PTHR30483:SF38">
    <property type="entry name" value="BLR7848 PROTEIN"/>
    <property type="match status" value="1"/>
</dbReference>
<proteinExistence type="inferred from homology"/>
<dbReference type="AlphaFoldDB" id="A0A2U1CPV6"/>
<evidence type="ECO:0000313" key="6">
    <source>
        <dbReference type="Proteomes" id="UP000246145"/>
    </source>
</evidence>
<dbReference type="Pfam" id="PF13458">
    <property type="entry name" value="Peripla_BP_6"/>
    <property type="match status" value="1"/>
</dbReference>
<keyword evidence="2 3" id="KW-0732">Signal</keyword>
<dbReference type="PANTHER" id="PTHR30483">
    <property type="entry name" value="LEUCINE-SPECIFIC-BINDING PROTEIN"/>
    <property type="match status" value="1"/>
</dbReference>
<organism evidence="5 6">
    <name type="scientific">Pusillimonas noertemannii</name>
    <dbReference type="NCBI Taxonomy" id="305977"/>
    <lineage>
        <taxon>Bacteria</taxon>
        <taxon>Pseudomonadati</taxon>
        <taxon>Pseudomonadota</taxon>
        <taxon>Betaproteobacteria</taxon>
        <taxon>Burkholderiales</taxon>
        <taxon>Alcaligenaceae</taxon>
        <taxon>Pusillimonas</taxon>
    </lineage>
</organism>
<dbReference type="Gene3D" id="3.40.50.2300">
    <property type="match status" value="2"/>
</dbReference>
<reference evidence="5 6" key="1">
    <citation type="submission" date="2018-04" db="EMBL/GenBank/DDBJ databases">
        <title>Genomic Encyclopedia of Type Strains, Phase IV (KMG-IV): sequencing the most valuable type-strain genomes for metagenomic binning, comparative biology and taxonomic classification.</title>
        <authorList>
            <person name="Goeker M."/>
        </authorList>
    </citation>
    <scope>NUCLEOTIDE SEQUENCE [LARGE SCALE GENOMIC DNA]</scope>
    <source>
        <strain evidence="5 6">DSM 10065</strain>
    </source>
</reference>
<evidence type="ECO:0000313" key="5">
    <source>
        <dbReference type="EMBL" id="PVY67918.1"/>
    </source>
</evidence>
<dbReference type="CDD" id="cd06333">
    <property type="entry name" value="PBP1_ABC_RPA1789-like"/>
    <property type="match status" value="1"/>
</dbReference>
<comment type="caution">
    <text evidence="5">The sequence shown here is derived from an EMBL/GenBank/DDBJ whole genome shotgun (WGS) entry which is preliminary data.</text>
</comment>
<dbReference type="Proteomes" id="UP000246145">
    <property type="component" value="Unassembled WGS sequence"/>
</dbReference>
<evidence type="ECO:0000256" key="3">
    <source>
        <dbReference type="SAM" id="SignalP"/>
    </source>
</evidence>
<feature type="domain" description="Leucine-binding protein" evidence="4">
    <location>
        <begin position="28"/>
        <end position="362"/>
    </location>
</feature>
<gene>
    <name evidence="5" type="ORF">C7440_0304</name>
</gene>
<dbReference type="RefSeq" id="WP_165832409.1">
    <property type="nucleotide sequence ID" value="NZ_JACCEX010000001.1"/>
</dbReference>
<feature type="chain" id="PRO_5015750644" evidence="3">
    <location>
        <begin position="20"/>
        <end position="383"/>
    </location>
</feature>
<protein>
    <submittedName>
        <fullName evidence="5">Branched-chain amino acid transport system substrate-binding protein</fullName>
    </submittedName>
</protein>
<keyword evidence="6" id="KW-1185">Reference proteome</keyword>
<evidence type="ECO:0000256" key="2">
    <source>
        <dbReference type="ARBA" id="ARBA00022729"/>
    </source>
</evidence>
<feature type="signal peptide" evidence="3">
    <location>
        <begin position="1"/>
        <end position="19"/>
    </location>
</feature>
<dbReference type="InterPro" id="IPR028082">
    <property type="entry name" value="Peripla_BP_I"/>
</dbReference>
<dbReference type="SUPFAM" id="SSF53822">
    <property type="entry name" value="Periplasmic binding protein-like I"/>
    <property type="match status" value="1"/>
</dbReference>
<accession>A0A2U1CPV6</accession>
<sequence>MAGFAKSSLLLFCSVFALAAMQPARGDITVGVIVSATGGAASQGIPEKKLIEMLPATLGGEPSRYVILDDATDPALAARNARKLTSEEHVDVLIAASNTPSAVVIAGIAQESKTPHVSMAPVVPTEVQFPWVFVVPQPTGLMVDAILEDMKKNGVKNVGYIGYSDSWGDLVYKHLTTRADEYGIKVLNNERFARTDSSAVAQILKSMALKPDAMLIGATGTPATLPHLTLVDRGYKGKIYHTHGVVNNDFLRVGGKGVEGALAPIGPVVVHKDLDDSNPIKKLSADFIAQYSSSYGGGPVNAFATWAYDAYLLVDKAAGVALKSAKPGTEEFRLALRDALERDTAGLVGLNGIYDIDASNHNGLDERARVMVEVQDSQWRLLK</sequence>
<evidence type="ECO:0000256" key="1">
    <source>
        <dbReference type="ARBA" id="ARBA00010062"/>
    </source>
</evidence>
<dbReference type="EMBL" id="QEKO01000001">
    <property type="protein sequence ID" value="PVY67918.1"/>
    <property type="molecule type" value="Genomic_DNA"/>
</dbReference>